<dbReference type="InterPro" id="IPR027417">
    <property type="entry name" value="P-loop_NTPase"/>
</dbReference>
<keyword evidence="2" id="KW-1185">Reference proteome</keyword>
<evidence type="ECO:0008006" key="3">
    <source>
        <dbReference type="Google" id="ProtNLM"/>
    </source>
</evidence>
<organism evidence="1 2">
    <name type="scientific">Novymonas esmeraldas</name>
    <dbReference type="NCBI Taxonomy" id="1808958"/>
    <lineage>
        <taxon>Eukaryota</taxon>
        <taxon>Discoba</taxon>
        <taxon>Euglenozoa</taxon>
        <taxon>Kinetoplastea</taxon>
        <taxon>Metakinetoplastina</taxon>
        <taxon>Trypanosomatida</taxon>
        <taxon>Trypanosomatidae</taxon>
        <taxon>Novymonas</taxon>
    </lineage>
</organism>
<dbReference type="PANTHER" id="PTHR11667">
    <property type="match status" value="1"/>
</dbReference>
<accession>A0AAW0EQQ5</accession>
<comment type="caution">
    <text evidence="1">The sequence shown here is derived from an EMBL/GenBank/DDBJ whole genome shotgun (WGS) entry which is preliminary data.</text>
</comment>
<evidence type="ECO:0000313" key="1">
    <source>
        <dbReference type="EMBL" id="KAK7196050.1"/>
    </source>
</evidence>
<evidence type="ECO:0000313" key="2">
    <source>
        <dbReference type="Proteomes" id="UP001430356"/>
    </source>
</evidence>
<dbReference type="SUPFAM" id="SSF52540">
    <property type="entry name" value="P-loop containing nucleoside triphosphate hydrolases"/>
    <property type="match status" value="1"/>
</dbReference>
<dbReference type="Proteomes" id="UP001430356">
    <property type="component" value="Unassembled WGS sequence"/>
</dbReference>
<sequence length="271" mass="28350">MATPAYHKKQQAQQYLAATEVQALTESLVAAVAQSRPRSPMRALLAALDRMEAEAAGGAAPTALLTPRLVLFTGPPGSGKTVQASHTATALRGVHCAVLSLARDAVSGGRLPGSKEVYVPPPLQADVRAAKEALTPPTPSLPQAASASSSLPPELAARLIANRIQHEMRQRQATATAAGAVLFVLDGYPSNIAEALALEAATNCEISLAVSLRCTTDSLQSRRRSAASPARLASLTTLEEFWSAQHKLRVVDGAQSIAAVTRQVLSILQDE</sequence>
<gene>
    <name evidence="1" type="ORF">NESM_000538900</name>
</gene>
<dbReference type="Gene3D" id="3.40.50.300">
    <property type="entry name" value="P-loop containing nucleotide triphosphate hydrolases"/>
    <property type="match status" value="1"/>
</dbReference>
<proteinExistence type="predicted"/>
<dbReference type="PANTHER" id="PTHR11667:SF27">
    <property type="entry name" value="ADENYLATE KINASE"/>
    <property type="match status" value="1"/>
</dbReference>
<name>A0AAW0EQQ5_9TRYP</name>
<dbReference type="EMBL" id="JAECZO010000067">
    <property type="protein sequence ID" value="KAK7196050.1"/>
    <property type="molecule type" value="Genomic_DNA"/>
</dbReference>
<protein>
    <recommendedName>
        <fullName evidence="3">AAA+ ATPase domain-containing protein</fullName>
    </recommendedName>
</protein>
<reference evidence="1 2" key="1">
    <citation type="journal article" date="2021" name="MBio">
        <title>A New Model Trypanosomatid, Novymonas esmeraldas: Genomic Perception of Its 'Candidatus Pandoraea novymonadis' Endosymbiont.</title>
        <authorList>
            <person name="Zakharova A."/>
            <person name="Saura A."/>
            <person name="Butenko A."/>
            <person name="Podesvova L."/>
            <person name="Warmusova S."/>
            <person name="Kostygov A.Y."/>
            <person name="Nenarokova A."/>
            <person name="Lukes J."/>
            <person name="Opperdoes F.R."/>
            <person name="Yurchenko V."/>
        </authorList>
    </citation>
    <scope>NUCLEOTIDE SEQUENCE [LARGE SCALE GENOMIC DNA]</scope>
    <source>
        <strain evidence="1 2">E262AT.01</strain>
    </source>
</reference>
<dbReference type="AlphaFoldDB" id="A0AAW0EQQ5"/>